<proteinExistence type="predicted"/>
<name>A0A964E2J5_9PROT</name>
<gene>
    <name evidence="2" type="ORF">ACELLULO517_04495</name>
</gene>
<protein>
    <submittedName>
        <fullName evidence="2">Uncharacterized protein</fullName>
    </submittedName>
</protein>
<dbReference type="Proteomes" id="UP000721844">
    <property type="component" value="Unassembled WGS sequence"/>
</dbReference>
<feature type="signal peptide" evidence="1">
    <location>
        <begin position="1"/>
        <end position="28"/>
    </location>
</feature>
<evidence type="ECO:0000256" key="1">
    <source>
        <dbReference type="SAM" id="SignalP"/>
    </source>
</evidence>
<organism evidence="2 3">
    <name type="scientific">Acidisoma cellulosilyticum</name>
    <dbReference type="NCBI Taxonomy" id="2802395"/>
    <lineage>
        <taxon>Bacteria</taxon>
        <taxon>Pseudomonadati</taxon>
        <taxon>Pseudomonadota</taxon>
        <taxon>Alphaproteobacteria</taxon>
        <taxon>Acetobacterales</taxon>
        <taxon>Acidocellaceae</taxon>
        <taxon>Acidisoma</taxon>
    </lineage>
</organism>
<dbReference type="EMBL" id="JAESVA010000002">
    <property type="protein sequence ID" value="MCB8879481.1"/>
    <property type="molecule type" value="Genomic_DNA"/>
</dbReference>
<sequence length="108" mass="10900">MTQVLSFPLRALPVMGALCLLSAGFVSAGFIGQAHASAATAQACAGNLTPEAKSIYDRAAPSVTPSTDLAPLLKSIVPGMVFSGDVKAGTARDSAIAAAHCLRDLKSN</sequence>
<dbReference type="AlphaFoldDB" id="A0A964E2J5"/>
<feature type="chain" id="PRO_5037062905" evidence="1">
    <location>
        <begin position="29"/>
        <end position="108"/>
    </location>
</feature>
<comment type="caution">
    <text evidence="2">The sequence shown here is derived from an EMBL/GenBank/DDBJ whole genome shotgun (WGS) entry which is preliminary data.</text>
</comment>
<evidence type="ECO:0000313" key="3">
    <source>
        <dbReference type="Proteomes" id="UP000721844"/>
    </source>
</evidence>
<keyword evidence="3" id="KW-1185">Reference proteome</keyword>
<accession>A0A964E2J5</accession>
<reference evidence="2 3" key="1">
    <citation type="journal article" date="2021" name="Microorganisms">
        <title>Acidisoma silvae sp. nov. and Acidisomacellulosilytica sp. nov., Two Acidophilic Bacteria Isolated from Decaying Wood, Hydrolyzing Cellulose and Producing Poly-3-hydroxybutyrate.</title>
        <authorList>
            <person name="Mieszkin S."/>
            <person name="Pouder E."/>
            <person name="Uroz S."/>
            <person name="Simon-Colin C."/>
            <person name="Alain K."/>
        </authorList>
    </citation>
    <scope>NUCLEOTIDE SEQUENCE [LARGE SCALE GENOMIC DNA]</scope>
    <source>
        <strain evidence="2 3">HW T5.17</strain>
    </source>
</reference>
<keyword evidence="1" id="KW-0732">Signal</keyword>
<evidence type="ECO:0000313" key="2">
    <source>
        <dbReference type="EMBL" id="MCB8879481.1"/>
    </source>
</evidence>
<dbReference type="RefSeq" id="WP_227306117.1">
    <property type="nucleotide sequence ID" value="NZ_JAESVA010000002.1"/>
</dbReference>